<feature type="compositionally biased region" description="Polar residues" evidence="1">
    <location>
        <begin position="84"/>
        <end position="97"/>
    </location>
</feature>
<evidence type="ECO:0000313" key="3">
    <source>
        <dbReference type="Proteomes" id="UP001359485"/>
    </source>
</evidence>
<name>A0ABR1AF34_POLSC</name>
<reference evidence="2 3" key="1">
    <citation type="submission" date="2023-09" db="EMBL/GenBank/DDBJ databases">
        <title>Genomes of two closely related lineages of the louse Polyplax serrata with different host specificities.</title>
        <authorList>
            <person name="Martinu J."/>
            <person name="Tarabai H."/>
            <person name="Stefka J."/>
            <person name="Hypsa V."/>
        </authorList>
    </citation>
    <scope>NUCLEOTIDE SEQUENCE [LARGE SCALE GENOMIC DNA]</scope>
    <source>
        <strain evidence="2">98ZLc_SE</strain>
    </source>
</reference>
<comment type="caution">
    <text evidence="2">The sequence shown here is derived from an EMBL/GenBank/DDBJ whole genome shotgun (WGS) entry which is preliminary data.</text>
</comment>
<accession>A0ABR1AF34</accession>
<proteinExistence type="predicted"/>
<sequence>MFRESNGELEMQNTNMDNLSWVLDFERPVMGWKNFCDKVRGGKTYRDAIKPICGVRGSPWQTFKSSNSCSEDRGERFNWKGSRSGLTKDSTSANEQN</sequence>
<organism evidence="2 3">
    <name type="scientific">Polyplax serrata</name>
    <name type="common">Common mouse louse</name>
    <dbReference type="NCBI Taxonomy" id="468196"/>
    <lineage>
        <taxon>Eukaryota</taxon>
        <taxon>Metazoa</taxon>
        <taxon>Ecdysozoa</taxon>
        <taxon>Arthropoda</taxon>
        <taxon>Hexapoda</taxon>
        <taxon>Insecta</taxon>
        <taxon>Pterygota</taxon>
        <taxon>Neoptera</taxon>
        <taxon>Paraneoptera</taxon>
        <taxon>Psocodea</taxon>
        <taxon>Troctomorpha</taxon>
        <taxon>Phthiraptera</taxon>
        <taxon>Anoplura</taxon>
        <taxon>Polyplacidae</taxon>
        <taxon>Polyplax</taxon>
    </lineage>
</organism>
<feature type="region of interest" description="Disordered" evidence="1">
    <location>
        <begin position="63"/>
        <end position="97"/>
    </location>
</feature>
<protein>
    <submittedName>
        <fullName evidence="2">Uncharacterized protein</fullName>
    </submittedName>
</protein>
<dbReference type="Proteomes" id="UP001359485">
    <property type="component" value="Unassembled WGS sequence"/>
</dbReference>
<evidence type="ECO:0000313" key="2">
    <source>
        <dbReference type="EMBL" id="KAK6618101.1"/>
    </source>
</evidence>
<gene>
    <name evidence="2" type="ORF">RUM44_002544</name>
</gene>
<evidence type="ECO:0000256" key="1">
    <source>
        <dbReference type="SAM" id="MobiDB-lite"/>
    </source>
</evidence>
<keyword evidence="3" id="KW-1185">Reference proteome</keyword>
<dbReference type="EMBL" id="JAWJWF010000050">
    <property type="protein sequence ID" value="KAK6618101.1"/>
    <property type="molecule type" value="Genomic_DNA"/>
</dbReference>